<gene>
    <name evidence="2" type="ORF">L284_20320</name>
</gene>
<feature type="transmembrane region" description="Helical" evidence="1">
    <location>
        <begin position="89"/>
        <end position="108"/>
    </location>
</feature>
<dbReference type="RefSeq" id="WP_021235750.1">
    <property type="nucleotide sequence ID" value="NZ_ATHL01000138.1"/>
</dbReference>
<dbReference type="Proteomes" id="UP000015527">
    <property type="component" value="Unassembled WGS sequence"/>
</dbReference>
<keyword evidence="1" id="KW-0472">Membrane</keyword>
<evidence type="ECO:0000256" key="1">
    <source>
        <dbReference type="SAM" id="Phobius"/>
    </source>
</evidence>
<sequence>MLDTPASLAPPTEEGEDLSLIQDVRLLLGEARNFAQAEVAYQKTRAAYAGAQTRSIAILGVGAAVLVFFALMALVIGAVIALGTVIGPWLSMIVVPVVILAVAVIMALSARGKARRMMALLLDKESSE</sequence>
<name>T0IH70_9SPHN</name>
<evidence type="ECO:0000313" key="3">
    <source>
        <dbReference type="Proteomes" id="UP000015527"/>
    </source>
</evidence>
<reference evidence="2 3" key="1">
    <citation type="journal article" date="2013" name="Genome Announc.">
        <title>Genome Sequence of Novosphingobium lindaniclasticum LE124T, Isolated from a Hexachlorocyclohexane Dumpsite.</title>
        <authorList>
            <person name="Saxena A."/>
            <person name="Nayyar N."/>
            <person name="Sangwan N."/>
            <person name="Kumari R."/>
            <person name="Khurana J.P."/>
            <person name="Lal R."/>
        </authorList>
    </citation>
    <scope>NUCLEOTIDE SEQUENCE [LARGE SCALE GENOMIC DNA]</scope>
    <source>
        <strain evidence="2 3">LE124</strain>
    </source>
</reference>
<protein>
    <recommendedName>
        <fullName evidence="4">Superfamily III holin-X</fullName>
    </recommendedName>
</protein>
<comment type="caution">
    <text evidence="2">The sequence shown here is derived from an EMBL/GenBank/DDBJ whole genome shotgun (WGS) entry which is preliminary data.</text>
</comment>
<organism evidence="2 3">
    <name type="scientific">Novosphingobium lindaniclasticum LE124</name>
    <dbReference type="NCBI Taxonomy" id="1096930"/>
    <lineage>
        <taxon>Bacteria</taxon>
        <taxon>Pseudomonadati</taxon>
        <taxon>Pseudomonadota</taxon>
        <taxon>Alphaproteobacteria</taxon>
        <taxon>Sphingomonadales</taxon>
        <taxon>Sphingomonadaceae</taxon>
        <taxon>Novosphingobium</taxon>
    </lineage>
</organism>
<dbReference type="eggNOG" id="ENOG5031C3B">
    <property type="taxonomic scope" value="Bacteria"/>
</dbReference>
<keyword evidence="1" id="KW-0812">Transmembrane</keyword>
<keyword evidence="3" id="KW-1185">Reference proteome</keyword>
<dbReference type="EMBL" id="ATHL01000138">
    <property type="protein sequence ID" value="EQB08994.1"/>
    <property type="molecule type" value="Genomic_DNA"/>
</dbReference>
<accession>T0IH70</accession>
<dbReference type="InterPro" id="IPR009937">
    <property type="entry name" value="Phage_holin_3_6"/>
</dbReference>
<dbReference type="PATRIC" id="fig|1096930.3.peg.3995"/>
<dbReference type="OrthoDB" id="7509594at2"/>
<dbReference type="AlphaFoldDB" id="T0IH70"/>
<keyword evidence="1" id="KW-1133">Transmembrane helix</keyword>
<evidence type="ECO:0000313" key="2">
    <source>
        <dbReference type="EMBL" id="EQB08994.1"/>
    </source>
</evidence>
<evidence type="ECO:0008006" key="4">
    <source>
        <dbReference type="Google" id="ProtNLM"/>
    </source>
</evidence>
<proteinExistence type="predicted"/>
<dbReference type="Pfam" id="PF07332">
    <property type="entry name" value="Phage_holin_3_6"/>
    <property type="match status" value="1"/>
</dbReference>
<feature type="transmembrane region" description="Helical" evidence="1">
    <location>
        <begin position="56"/>
        <end position="83"/>
    </location>
</feature>